<dbReference type="EMBL" id="VFYP01000003">
    <property type="protein sequence ID" value="TPP06835.1"/>
    <property type="molecule type" value="Genomic_DNA"/>
</dbReference>
<gene>
    <name evidence="1" type="ORF">FJQ55_19110</name>
</gene>
<evidence type="ECO:0000313" key="1">
    <source>
        <dbReference type="EMBL" id="TPP06835.1"/>
    </source>
</evidence>
<feature type="non-terminal residue" evidence="1">
    <location>
        <position position="234"/>
    </location>
</feature>
<sequence length="234" mass="26542">MRSSFIGNTLTRCSRNRQQARLQPRKIIDERNKQKLQAELRDVAKRQDVIAAQITQRIMNGQSPIDAFNRMLDELQQRSSEIQSVLSTATKKRTGPAKTFTISPSLYANTIEALTYIARTGNTEHDAVQHHFNFLRSLVQKIIITPSSYGKAAELSIIGLLATILALMRAFEEYSAGIKERHRNAFVRRFRAGEFKAMVDQDVLARQLTGELDTEDKKQELLAAYAEELRSVSC</sequence>
<organism evidence="1 2">
    <name type="scientific">Rhizobium glycinendophyticum</name>
    <dbReference type="NCBI Taxonomy" id="2589807"/>
    <lineage>
        <taxon>Bacteria</taxon>
        <taxon>Pseudomonadati</taxon>
        <taxon>Pseudomonadota</taxon>
        <taxon>Alphaproteobacteria</taxon>
        <taxon>Hyphomicrobiales</taxon>
        <taxon>Rhizobiaceae</taxon>
        <taxon>Rhizobium/Agrobacterium group</taxon>
        <taxon>Rhizobium</taxon>
    </lineage>
</organism>
<proteinExistence type="predicted"/>
<protein>
    <submittedName>
        <fullName evidence="1">Uncharacterized protein</fullName>
    </submittedName>
</protein>
<dbReference type="AlphaFoldDB" id="A0A504U8F6"/>
<dbReference type="Proteomes" id="UP000316429">
    <property type="component" value="Unassembled WGS sequence"/>
</dbReference>
<accession>A0A504U8F6</accession>
<keyword evidence="2" id="KW-1185">Reference proteome</keyword>
<reference evidence="1 2" key="1">
    <citation type="submission" date="2019-06" db="EMBL/GenBank/DDBJ databases">
        <title>Rhizobium sp. CL12 isolated from roots of soybean.</title>
        <authorList>
            <person name="Wang C."/>
        </authorList>
    </citation>
    <scope>NUCLEOTIDE SEQUENCE [LARGE SCALE GENOMIC DNA]</scope>
    <source>
        <strain evidence="1 2">CL12</strain>
    </source>
</reference>
<name>A0A504U8F6_9HYPH</name>
<comment type="caution">
    <text evidence="1">The sequence shown here is derived from an EMBL/GenBank/DDBJ whole genome shotgun (WGS) entry which is preliminary data.</text>
</comment>
<dbReference type="RefSeq" id="WP_208758227.1">
    <property type="nucleotide sequence ID" value="NZ_VFYP01000003.1"/>
</dbReference>
<evidence type="ECO:0000313" key="2">
    <source>
        <dbReference type="Proteomes" id="UP000316429"/>
    </source>
</evidence>